<dbReference type="GO" id="GO:0005886">
    <property type="term" value="C:plasma membrane"/>
    <property type="evidence" value="ECO:0007669"/>
    <property type="project" value="UniProtKB-SubCell"/>
</dbReference>
<evidence type="ECO:0000256" key="9">
    <source>
        <dbReference type="ARBA" id="ARBA00023136"/>
    </source>
</evidence>
<dbReference type="Gene3D" id="1.10.287.1700">
    <property type="match status" value="1"/>
</dbReference>
<evidence type="ECO:0000256" key="6">
    <source>
        <dbReference type="ARBA" id="ARBA00022500"/>
    </source>
</evidence>
<evidence type="ECO:0000256" key="1">
    <source>
        <dbReference type="ARBA" id="ARBA00004413"/>
    </source>
</evidence>
<evidence type="ECO:0000256" key="5">
    <source>
        <dbReference type="ARBA" id="ARBA00022475"/>
    </source>
</evidence>
<evidence type="ECO:0000256" key="8">
    <source>
        <dbReference type="ARBA" id="ARBA00022927"/>
    </source>
</evidence>
<dbReference type="GO" id="GO:0015031">
    <property type="term" value="P:protein transport"/>
    <property type="evidence" value="ECO:0007669"/>
    <property type="project" value="UniProtKB-KW"/>
</dbReference>
<evidence type="ECO:0000256" key="7">
    <source>
        <dbReference type="ARBA" id="ARBA00022795"/>
    </source>
</evidence>
<comment type="subcellular location">
    <subcellularLocation>
        <location evidence="1">Cell membrane</location>
        <topology evidence="1">Peripheral membrane protein</topology>
        <orientation evidence="1">Cytoplasmic side</orientation>
    </subcellularLocation>
</comment>
<keyword evidence="10" id="KW-1006">Bacterial flagellum protein export</keyword>
<evidence type="ECO:0000256" key="10">
    <source>
        <dbReference type="ARBA" id="ARBA00023225"/>
    </source>
</evidence>
<keyword evidence="9" id="KW-0472">Membrane</keyword>
<evidence type="ECO:0000256" key="3">
    <source>
        <dbReference type="ARBA" id="ARBA00020392"/>
    </source>
</evidence>
<dbReference type="InterPro" id="IPR012823">
    <property type="entry name" value="Flagell_FliJ"/>
</dbReference>
<protein>
    <recommendedName>
        <fullName evidence="3">Flagellar FliJ protein</fullName>
    </recommendedName>
</protein>
<evidence type="ECO:0000256" key="4">
    <source>
        <dbReference type="ARBA" id="ARBA00022448"/>
    </source>
</evidence>
<keyword evidence="4" id="KW-0813">Transport</keyword>
<keyword evidence="6" id="KW-0145">Chemotaxis</keyword>
<dbReference type="GO" id="GO:0044781">
    <property type="term" value="P:bacterial-type flagellum organization"/>
    <property type="evidence" value="ECO:0007669"/>
    <property type="project" value="UniProtKB-KW"/>
</dbReference>
<name>A0A4U2Z5Q3_9BACT</name>
<evidence type="ECO:0000313" key="11">
    <source>
        <dbReference type="EMBL" id="TKI68780.1"/>
    </source>
</evidence>
<evidence type="ECO:0000256" key="2">
    <source>
        <dbReference type="ARBA" id="ARBA00010004"/>
    </source>
</evidence>
<keyword evidence="8" id="KW-0653">Protein transport</keyword>
<gene>
    <name evidence="11" type="ORF">FCU45_09585</name>
</gene>
<keyword evidence="7" id="KW-1005">Bacterial flagellum biogenesis</keyword>
<sequence length="124" mass="14446">MQKSEQFLQKANGNLNSASMALELSYRSLKDVEPPKSGKMGEMLASRVLLDSQRELINHNKEWVSFASNQVEQAKKQLKADMLEHEKFQYLEFEEIKQEMKKRNSAEAKYLDEIALMTYNGKKR</sequence>
<dbReference type="GO" id="GO:0006935">
    <property type="term" value="P:chemotaxis"/>
    <property type="evidence" value="ECO:0007669"/>
    <property type="project" value="UniProtKB-KW"/>
</dbReference>
<dbReference type="Proteomes" id="UP000309561">
    <property type="component" value="Unassembled WGS sequence"/>
</dbReference>
<reference evidence="11 12" key="1">
    <citation type="submission" date="2019-04" db="EMBL/GenBank/DDBJ databases">
        <title>Sulfurimonas crateris sp. nov. a facultative anaerobic sulfur-oxidizing chemolithautotrophic bacterium isolated from a terrestrial mud vulcano.</title>
        <authorList>
            <person name="Ratnikova N.M."/>
            <person name="Slobodkin A.I."/>
            <person name="Merkel A.Y."/>
            <person name="Novikov A."/>
            <person name="Bonch-Osmolovskaya E.A."/>
            <person name="Slobodkina G.B."/>
        </authorList>
    </citation>
    <scope>NUCLEOTIDE SEQUENCE [LARGE SCALE GENOMIC DNA]</scope>
    <source>
        <strain evidence="11 12">SN118</strain>
    </source>
</reference>
<keyword evidence="12" id="KW-1185">Reference proteome</keyword>
<dbReference type="GO" id="GO:0071973">
    <property type="term" value="P:bacterial-type flagellum-dependent cell motility"/>
    <property type="evidence" value="ECO:0007669"/>
    <property type="project" value="InterPro"/>
</dbReference>
<organism evidence="11 12">
    <name type="scientific">Sulfurimonas crateris</name>
    <dbReference type="NCBI Taxonomy" id="2574727"/>
    <lineage>
        <taxon>Bacteria</taxon>
        <taxon>Pseudomonadati</taxon>
        <taxon>Campylobacterota</taxon>
        <taxon>Epsilonproteobacteria</taxon>
        <taxon>Campylobacterales</taxon>
        <taxon>Sulfurimonadaceae</taxon>
        <taxon>Sulfurimonas</taxon>
    </lineage>
</organism>
<dbReference type="Pfam" id="PF02050">
    <property type="entry name" value="FliJ"/>
    <property type="match status" value="1"/>
</dbReference>
<dbReference type="AlphaFoldDB" id="A0A4U2Z5Q3"/>
<comment type="caution">
    <text evidence="11">The sequence shown here is derived from an EMBL/GenBank/DDBJ whole genome shotgun (WGS) entry which is preliminary data.</text>
</comment>
<dbReference type="EMBL" id="SZPX01000007">
    <property type="protein sequence ID" value="TKI68780.1"/>
    <property type="molecule type" value="Genomic_DNA"/>
</dbReference>
<accession>A0A4U2Z5Q3</accession>
<comment type="similarity">
    <text evidence="2">Belongs to the FliJ family.</text>
</comment>
<keyword evidence="5" id="KW-1003">Cell membrane</keyword>
<dbReference type="InterPro" id="IPR053716">
    <property type="entry name" value="Flag_assembly_chemotaxis_eff"/>
</dbReference>
<dbReference type="OrthoDB" id="5334685at2"/>
<proteinExistence type="inferred from homology"/>
<dbReference type="GO" id="GO:0009288">
    <property type="term" value="C:bacterial-type flagellum"/>
    <property type="evidence" value="ECO:0007669"/>
    <property type="project" value="InterPro"/>
</dbReference>
<evidence type="ECO:0000313" key="12">
    <source>
        <dbReference type="Proteomes" id="UP000309561"/>
    </source>
</evidence>